<dbReference type="GO" id="GO:0008270">
    <property type="term" value="F:zinc ion binding"/>
    <property type="evidence" value="ECO:0007669"/>
    <property type="project" value="UniProtKB-KW"/>
</dbReference>
<dbReference type="SMART" id="SM00105">
    <property type="entry name" value="ArfGap"/>
    <property type="match status" value="1"/>
</dbReference>
<evidence type="ECO:0000256" key="4">
    <source>
        <dbReference type="ARBA" id="ARBA00022771"/>
    </source>
</evidence>
<dbReference type="InterPro" id="IPR047161">
    <property type="entry name" value="GIT-like"/>
</dbReference>
<dbReference type="PANTHER" id="PTHR46097">
    <property type="entry name" value="G PROTEIN-COUPLED RECEPTOR KINASE INTERACTING ARFGAP"/>
    <property type="match status" value="1"/>
</dbReference>
<dbReference type="Gene3D" id="1.10.220.150">
    <property type="entry name" value="Arf GTPase activating protein"/>
    <property type="match status" value="1"/>
</dbReference>
<feature type="compositionally biased region" description="Low complexity" evidence="10">
    <location>
        <begin position="324"/>
        <end position="340"/>
    </location>
</feature>
<dbReference type="Pfam" id="PF08518">
    <property type="entry name" value="GIT_SHD"/>
    <property type="match status" value="2"/>
</dbReference>
<dbReference type="SUPFAM" id="SSF57863">
    <property type="entry name" value="ArfGap/RecO-like zinc finger"/>
    <property type="match status" value="1"/>
</dbReference>
<dbReference type="InterPro" id="IPR037278">
    <property type="entry name" value="ARFGAP/RecO"/>
</dbReference>
<dbReference type="AlphaFoldDB" id="A0A7R9HWV5"/>
<evidence type="ECO:0000256" key="9">
    <source>
        <dbReference type="SAM" id="Coils"/>
    </source>
</evidence>
<evidence type="ECO:0000259" key="11">
    <source>
        <dbReference type="PROSITE" id="PS50115"/>
    </source>
</evidence>
<dbReference type="SMART" id="SM00555">
    <property type="entry name" value="GIT"/>
    <property type="match status" value="2"/>
</dbReference>
<feature type="coiled-coil region" evidence="9">
    <location>
        <begin position="430"/>
        <end position="464"/>
    </location>
</feature>
<evidence type="ECO:0000256" key="6">
    <source>
        <dbReference type="ARBA" id="ARBA00023043"/>
    </source>
</evidence>
<dbReference type="Pfam" id="PF13857">
    <property type="entry name" value="Ank_5"/>
    <property type="match status" value="1"/>
</dbReference>
<dbReference type="InterPro" id="IPR001164">
    <property type="entry name" value="ArfGAP_dom"/>
</dbReference>
<feature type="region of interest" description="Disordered" evidence="10">
    <location>
        <begin position="476"/>
        <end position="521"/>
    </location>
</feature>
<dbReference type="PROSITE" id="PS50088">
    <property type="entry name" value="ANK_REPEAT"/>
    <property type="match status" value="1"/>
</dbReference>
<evidence type="ECO:0000256" key="5">
    <source>
        <dbReference type="ARBA" id="ARBA00022833"/>
    </source>
</evidence>
<sequence>MSKGKLRCVTEVCADCSSLDPSWASINKGVLLCDECCSIHRSLGRHISQIKSLKKGSWSPTLLQMVHTLNNHGVNNIWEHFLLDPSHSKSGRRKPQPKDPIHPVKADFIRAKHQMLLYAFRAGKDDTLISEDDLSRQLHSSVRTPNLETSLRLLVQGADPNYFHEEKGTTPLHVAAKAGQALQAELLVVNGADPGALNIQGKTPADIARSVGHKDLADRLLPNPLFEELAMDVYDEVDRREIESVWLSIQQTASNTNLERSTVPFLPVNPEFSSTRNQGRQKLARFNARELASLIIDILSDAKRRQLPTTSSLILPQDTKEMSSSKPLKSPLQSLPSTQQRKSEISDDEPLYDCVASDDDYLTPEEIARLAQQLTAKTNEERKNSERKPSDSSKGAESSILMFQNGPVDEIKQKISSRTQVTSGALSVMEENFKKQLAASEKEINDLKTEVRVLQTTVENLARENTELRGYIQRAGLALPPPSTPSSSPSPLPNGHEIESEPERVPEVKSSKILGQRPASMFEPREGLLHRGVGQTPHYVSASSNMAKWDKKREPVGSEYDSPSNLIRPVVTQSLYHCSSPVPEEVVRRTDQVTKRIQELWASMQEPNRRDAFVPCAEKIKEAVTELTAIFPQNPGDDNIRSALISLTGSTARLQTECAGLQYSTRETLHSSERTFFLQQVRSCAYDIAKATKQLVTKYGVLSHS</sequence>
<dbReference type="Gene3D" id="1.20.120.330">
    <property type="entry name" value="Nucleotidyltransferases domain 2"/>
    <property type="match status" value="1"/>
</dbReference>
<dbReference type="InterPro" id="IPR036770">
    <property type="entry name" value="Ankyrin_rpt-contain_sf"/>
</dbReference>
<evidence type="ECO:0000256" key="1">
    <source>
        <dbReference type="ARBA" id="ARBA00022468"/>
    </source>
</evidence>
<dbReference type="InterPro" id="IPR013724">
    <property type="entry name" value="GIT_SHD"/>
</dbReference>
<feature type="compositionally biased region" description="Acidic residues" evidence="10">
    <location>
        <begin position="346"/>
        <end position="356"/>
    </location>
</feature>
<dbReference type="PROSITE" id="PS50115">
    <property type="entry name" value="ARFGAP"/>
    <property type="match status" value="1"/>
</dbReference>
<accession>A0A7R9HWV5</accession>
<proteinExistence type="predicted"/>
<dbReference type="InterPro" id="IPR022018">
    <property type="entry name" value="GIT1_C"/>
</dbReference>
<feature type="region of interest" description="Disordered" evidence="10">
    <location>
        <begin position="310"/>
        <end position="356"/>
    </location>
</feature>
<feature type="compositionally biased region" description="Pro residues" evidence="10">
    <location>
        <begin position="479"/>
        <end position="492"/>
    </location>
</feature>
<evidence type="ECO:0000256" key="10">
    <source>
        <dbReference type="SAM" id="MobiDB-lite"/>
    </source>
</evidence>
<keyword evidence="1" id="KW-0343">GTPase activation</keyword>
<dbReference type="GO" id="GO:0008277">
    <property type="term" value="P:regulation of G protein-coupled receptor signaling pathway"/>
    <property type="evidence" value="ECO:0007669"/>
    <property type="project" value="TreeGrafter"/>
</dbReference>
<dbReference type="PROSITE" id="PS50297">
    <property type="entry name" value="ANK_REP_REGION"/>
    <property type="match status" value="1"/>
</dbReference>
<dbReference type="Pfam" id="PF12205">
    <property type="entry name" value="GIT1_C"/>
    <property type="match status" value="1"/>
</dbReference>
<dbReference type="GO" id="GO:0005096">
    <property type="term" value="F:GTPase activator activity"/>
    <property type="evidence" value="ECO:0007669"/>
    <property type="project" value="UniProtKB-KW"/>
</dbReference>
<protein>
    <recommendedName>
        <fullName evidence="11">Arf-GAP domain-containing protein</fullName>
    </recommendedName>
</protein>
<gene>
    <name evidence="12" type="ORF">TBIB3V08_LOCUS1797</name>
</gene>
<dbReference type="PRINTS" id="PR00405">
    <property type="entry name" value="REVINTRACTNG"/>
</dbReference>
<evidence type="ECO:0000256" key="2">
    <source>
        <dbReference type="ARBA" id="ARBA00022723"/>
    </source>
</evidence>
<dbReference type="Pfam" id="PF01412">
    <property type="entry name" value="ArfGap"/>
    <property type="match status" value="1"/>
</dbReference>
<feature type="region of interest" description="Disordered" evidence="10">
    <location>
        <begin position="374"/>
        <end position="398"/>
    </location>
</feature>
<dbReference type="GO" id="GO:0031267">
    <property type="term" value="F:small GTPase binding"/>
    <property type="evidence" value="ECO:0007669"/>
    <property type="project" value="TreeGrafter"/>
</dbReference>
<dbReference type="CDD" id="cd08833">
    <property type="entry name" value="ArfGap_GIT"/>
    <property type="match status" value="1"/>
</dbReference>
<dbReference type="PANTHER" id="PTHR46097:SF3">
    <property type="entry name" value="ARF GTPASE-ACTIVATING PROTEIN GIT"/>
    <property type="match status" value="1"/>
</dbReference>
<feature type="compositionally biased region" description="Basic and acidic residues" evidence="10">
    <location>
        <begin position="496"/>
        <end position="510"/>
    </location>
</feature>
<feature type="domain" description="Arf-GAP" evidence="11">
    <location>
        <begin position="1"/>
        <end position="126"/>
    </location>
</feature>
<name>A0A7R9HWV5_9NEOP</name>
<keyword evidence="4 8" id="KW-0863">Zinc-finger</keyword>
<feature type="repeat" description="ANK" evidence="7">
    <location>
        <begin position="167"/>
        <end position="199"/>
    </location>
</feature>
<keyword evidence="9" id="KW-0175">Coiled coil</keyword>
<keyword evidence="3" id="KW-0677">Repeat</keyword>
<dbReference type="GO" id="GO:0032012">
    <property type="term" value="P:regulation of ARF protein signal transduction"/>
    <property type="evidence" value="ECO:0007669"/>
    <property type="project" value="InterPro"/>
</dbReference>
<evidence type="ECO:0000313" key="12">
    <source>
        <dbReference type="EMBL" id="CAD7439226.1"/>
    </source>
</evidence>
<feature type="compositionally biased region" description="Basic and acidic residues" evidence="10">
    <location>
        <begin position="378"/>
        <end position="391"/>
    </location>
</feature>
<keyword evidence="6 7" id="KW-0040">ANK repeat</keyword>
<reference evidence="12" key="1">
    <citation type="submission" date="2020-11" db="EMBL/GenBank/DDBJ databases">
        <authorList>
            <person name="Tran Van P."/>
        </authorList>
    </citation>
    <scope>NUCLEOTIDE SEQUENCE</scope>
</reference>
<evidence type="ECO:0000256" key="3">
    <source>
        <dbReference type="ARBA" id="ARBA00022737"/>
    </source>
</evidence>
<dbReference type="Gene3D" id="1.25.40.20">
    <property type="entry name" value="Ankyrin repeat-containing domain"/>
    <property type="match status" value="1"/>
</dbReference>
<dbReference type="SUPFAM" id="SSF48403">
    <property type="entry name" value="Ankyrin repeat"/>
    <property type="match status" value="1"/>
</dbReference>
<dbReference type="GO" id="GO:0036465">
    <property type="term" value="P:synaptic vesicle recycling"/>
    <property type="evidence" value="ECO:0007669"/>
    <property type="project" value="TreeGrafter"/>
</dbReference>
<dbReference type="GO" id="GO:0007420">
    <property type="term" value="P:brain development"/>
    <property type="evidence" value="ECO:0007669"/>
    <property type="project" value="InterPro"/>
</dbReference>
<organism evidence="12">
    <name type="scientific">Timema bartmani</name>
    <dbReference type="NCBI Taxonomy" id="61472"/>
    <lineage>
        <taxon>Eukaryota</taxon>
        <taxon>Metazoa</taxon>
        <taxon>Ecdysozoa</taxon>
        <taxon>Arthropoda</taxon>
        <taxon>Hexapoda</taxon>
        <taxon>Insecta</taxon>
        <taxon>Pterygota</taxon>
        <taxon>Neoptera</taxon>
        <taxon>Polyneoptera</taxon>
        <taxon>Phasmatodea</taxon>
        <taxon>Timematodea</taxon>
        <taxon>Timematoidea</taxon>
        <taxon>Timematidae</taxon>
        <taxon>Timema</taxon>
    </lineage>
</organism>
<evidence type="ECO:0000256" key="8">
    <source>
        <dbReference type="PROSITE-ProRule" id="PRU00288"/>
    </source>
</evidence>
<keyword evidence="5" id="KW-0862">Zinc</keyword>
<dbReference type="InterPro" id="IPR038508">
    <property type="entry name" value="ArfGAP_dom_sf"/>
</dbReference>
<evidence type="ECO:0000256" key="7">
    <source>
        <dbReference type="PROSITE-ProRule" id="PRU00023"/>
    </source>
</evidence>
<dbReference type="InterPro" id="IPR002110">
    <property type="entry name" value="Ankyrin_rpt"/>
</dbReference>
<dbReference type="EMBL" id="OD564624">
    <property type="protein sequence ID" value="CAD7439226.1"/>
    <property type="molecule type" value="Genomic_DNA"/>
</dbReference>
<dbReference type="GO" id="GO:0098793">
    <property type="term" value="C:presynapse"/>
    <property type="evidence" value="ECO:0007669"/>
    <property type="project" value="GOC"/>
</dbReference>
<keyword evidence="2" id="KW-0479">Metal-binding</keyword>